<feature type="compositionally biased region" description="Polar residues" evidence="7">
    <location>
        <begin position="428"/>
        <end position="437"/>
    </location>
</feature>
<gene>
    <name evidence="8" type="ORF">WJX75_002617</name>
</gene>
<evidence type="ECO:0000256" key="6">
    <source>
        <dbReference type="ARBA" id="ARBA00023180"/>
    </source>
</evidence>
<keyword evidence="5" id="KW-0472">Membrane</keyword>
<evidence type="ECO:0000256" key="3">
    <source>
        <dbReference type="ARBA" id="ARBA00022692"/>
    </source>
</evidence>
<sequence>MREGDSGYVVRAGWTDPILANAFGASSPAAKILSYAGHNTVNVLRASPGVDEPVVRNGAAAADASGAAVAANRIVVRGSDGGLDFGLGVSRSAPQTVWDATFSRPVNTSFTGEMFDVKGIRAMRFGLAPQTLASCTASPASDPAQRCIYPDAYNGTWNVSLTYASPTLITLPHFLQADESLAASTGARFAPDPDVHGYKFGVEPVTGLTVYGWKGFQFVHLVRPTDLLYRDLWMNASVGTGGMWMPSFWVRSRFQATDTGAKALGGGLERAKREHRSMRDRRESTARDAKLSKDELADLTHAAADDGDGPGANGGIGAAISGGLNRKLSGAFSRRSSRDVAFHGGDVQLARQGSDYVGWGGNFLTMQNMDEPGVSAAEVGVQSPLLDPPGLVQEDGGGPTLESLIIFRRRSTTASSWGVLPEDFLASSSPLTRPSNFSQVSSSSTGKSGQQMQNMRRSTSLEGQALSLHD</sequence>
<evidence type="ECO:0000256" key="2">
    <source>
        <dbReference type="ARBA" id="ARBA00010532"/>
    </source>
</evidence>
<keyword evidence="4" id="KW-1133">Transmembrane helix</keyword>
<dbReference type="EMBL" id="JALJOT010000002">
    <property type="protein sequence ID" value="KAK9917273.1"/>
    <property type="molecule type" value="Genomic_DNA"/>
</dbReference>
<protein>
    <submittedName>
        <fullName evidence="8">Uncharacterized protein</fullName>
    </submittedName>
</protein>
<dbReference type="InterPro" id="IPR002159">
    <property type="entry name" value="CD36_fam"/>
</dbReference>
<feature type="compositionally biased region" description="Low complexity" evidence="7">
    <location>
        <begin position="438"/>
        <end position="453"/>
    </location>
</feature>
<evidence type="ECO:0000256" key="4">
    <source>
        <dbReference type="ARBA" id="ARBA00022989"/>
    </source>
</evidence>
<proteinExistence type="inferred from homology"/>
<evidence type="ECO:0000313" key="9">
    <source>
        <dbReference type="Proteomes" id="UP001491310"/>
    </source>
</evidence>
<comment type="caution">
    <text evidence="8">The sequence shown here is derived from an EMBL/GenBank/DDBJ whole genome shotgun (WGS) entry which is preliminary data.</text>
</comment>
<comment type="subcellular location">
    <subcellularLocation>
        <location evidence="1">Membrane</location>
    </subcellularLocation>
</comment>
<evidence type="ECO:0000313" key="8">
    <source>
        <dbReference type="EMBL" id="KAK9917273.1"/>
    </source>
</evidence>
<accession>A0ABR2Z021</accession>
<dbReference type="PANTHER" id="PTHR11923">
    <property type="entry name" value="SCAVENGER RECEPTOR CLASS B TYPE-1 SR-B1"/>
    <property type="match status" value="1"/>
</dbReference>
<keyword evidence="9" id="KW-1185">Reference proteome</keyword>
<keyword evidence="3" id="KW-0812">Transmembrane</keyword>
<feature type="region of interest" description="Disordered" evidence="7">
    <location>
        <begin position="428"/>
        <end position="470"/>
    </location>
</feature>
<evidence type="ECO:0000256" key="5">
    <source>
        <dbReference type="ARBA" id="ARBA00023136"/>
    </source>
</evidence>
<feature type="compositionally biased region" description="Basic and acidic residues" evidence="7">
    <location>
        <begin position="280"/>
        <end position="293"/>
    </location>
</feature>
<comment type="similarity">
    <text evidence="2">Belongs to the CD36 family.</text>
</comment>
<dbReference type="Proteomes" id="UP001491310">
    <property type="component" value="Unassembled WGS sequence"/>
</dbReference>
<name>A0ABR2Z021_9CHLO</name>
<keyword evidence="6" id="KW-0325">Glycoprotein</keyword>
<dbReference type="Pfam" id="PF01130">
    <property type="entry name" value="CD36"/>
    <property type="match status" value="1"/>
</dbReference>
<organism evidence="8 9">
    <name type="scientific">Coccomyxa subellipsoidea</name>
    <dbReference type="NCBI Taxonomy" id="248742"/>
    <lineage>
        <taxon>Eukaryota</taxon>
        <taxon>Viridiplantae</taxon>
        <taxon>Chlorophyta</taxon>
        <taxon>core chlorophytes</taxon>
        <taxon>Trebouxiophyceae</taxon>
        <taxon>Trebouxiophyceae incertae sedis</taxon>
        <taxon>Coccomyxaceae</taxon>
        <taxon>Coccomyxa</taxon>
    </lineage>
</organism>
<dbReference type="PANTHER" id="PTHR11923:SF51">
    <property type="entry name" value="LYSOSOME MEMBRANE PROTEIN 2"/>
    <property type="match status" value="1"/>
</dbReference>
<reference evidence="8 9" key="1">
    <citation type="journal article" date="2024" name="Nat. Commun.">
        <title>Phylogenomics reveals the evolutionary origins of lichenization in chlorophyte algae.</title>
        <authorList>
            <person name="Puginier C."/>
            <person name="Libourel C."/>
            <person name="Otte J."/>
            <person name="Skaloud P."/>
            <person name="Haon M."/>
            <person name="Grisel S."/>
            <person name="Petersen M."/>
            <person name="Berrin J.G."/>
            <person name="Delaux P.M."/>
            <person name="Dal Grande F."/>
            <person name="Keller J."/>
        </authorList>
    </citation>
    <scope>NUCLEOTIDE SEQUENCE [LARGE SCALE GENOMIC DNA]</scope>
    <source>
        <strain evidence="8 9">SAG 216-7</strain>
    </source>
</reference>
<feature type="region of interest" description="Disordered" evidence="7">
    <location>
        <begin position="263"/>
        <end position="293"/>
    </location>
</feature>
<evidence type="ECO:0000256" key="1">
    <source>
        <dbReference type="ARBA" id="ARBA00004370"/>
    </source>
</evidence>
<evidence type="ECO:0000256" key="7">
    <source>
        <dbReference type="SAM" id="MobiDB-lite"/>
    </source>
</evidence>